<proteinExistence type="predicted"/>
<protein>
    <submittedName>
        <fullName evidence="2">DJ-1/PfpI family protein</fullName>
    </submittedName>
</protein>
<dbReference type="PANTHER" id="PTHR43130:SF2">
    <property type="entry name" value="DJ-1_PFPI DOMAIN-CONTAINING PROTEIN"/>
    <property type="match status" value="1"/>
</dbReference>
<comment type="caution">
    <text evidence="2">The sequence shown here is derived from an EMBL/GenBank/DDBJ whole genome shotgun (WGS) entry which is preliminary data.</text>
</comment>
<evidence type="ECO:0000259" key="1">
    <source>
        <dbReference type="Pfam" id="PF01965"/>
    </source>
</evidence>
<name>A0A8J8FER9_9BACT</name>
<dbReference type="InterPro" id="IPR002818">
    <property type="entry name" value="DJ-1/PfpI"/>
</dbReference>
<gene>
    <name evidence="2" type="ORF">GD597_13910</name>
</gene>
<dbReference type="CDD" id="cd03139">
    <property type="entry name" value="GATase1_PfpI_2"/>
    <property type="match status" value="1"/>
</dbReference>
<dbReference type="InterPro" id="IPR029062">
    <property type="entry name" value="Class_I_gatase-like"/>
</dbReference>
<reference evidence="2" key="1">
    <citation type="submission" date="2019-10" db="EMBL/GenBank/DDBJ databases">
        <title>Draft genome sequence of Panacibacter sp. KCS-6.</title>
        <authorList>
            <person name="Yim K.J."/>
        </authorList>
    </citation>
    <scope>NUCLEOTIDE SEQUENCE</scope>
    <source>
        <strain evidence="2">KCS-6</strain>
    </source>
</reference>
<accession>A0A8J8FER9</accession>
<dbReference type="SUPFAM" id="SSF52317">
    <property type="entry name" value="Class I glutamine amidotransferase-like"/>
    <property type="match status" value="1"/>
</dbReference>
<dbReference type="Pfam" id="PF01965">
    <property type="entry name" value="DJ-1_PfpI"/>
    <property type="match status" value="1"/>
</dbReference>
<evidence type="ECO:0000313" key="2">
    <source>
        <dbReference type="EMBL" id="NNV56563.1"/>
    </source>
</evidence>
<keyword evidence="3" id="KW-1185">Reference proteome</keyword>
<dbReference type="RefSeq" id="WP_171608503.1">
    <property type="nucleotide sequence ID" value="NZ_WHPF01000009.1"/>
</dbReference>
<feature type="domain" description="DJ-1/PfpI" evidence="1">
    <location>
        <begin position="5"/>
        <end position="162"/>
    </location>
</feature>
<organism evidence="2 3">
    <name type="scientific">Limnovirga soli</name>
    <dbReference type="NCBI Taxonomy" id="2656915"/>
    <lineage>
        <taxon>Bacteria</taxon>
        <taxon>Pseudomonadati</taxon>
        <taxon>Bacteroidota</taxon>
        <taxon>Chitinophagia</taxon>
        <taxon>Chitinophagales</taxon>
        <taxon>Chitinophagaceae</taxon>
        <taxon>Limnovirga</taxon>
    </lineage>
</organism>
<dbReference type="InterPro" id="IPR052158">
    <property type="entry name" value="INH-QAR"/>
</dbReference>
<dbReference type="PANTHER" id="PTHR43130">
    <property type="entry name" value="ARAC-FAMILY TRANSCRIPTIONAL REGULATOR"/>
    <property type="match status" value="1"/>
</dbReference>
<dbReference type="EMBL" id="WHPF01000009">
    <property type="protein sequence ID" value="NNV56563.1"/>
    <property type="molecule type" value="Genomic_DNA"/>
</dbReference>
<dbReference type="Proteomes" id="UP000598971">
    <property type="component" value="Unassembled WGS sequence"/>
</dbReference>
<dbReference type="AlphaFoldDB" id="A0A8J8FER9"/>
<sequence>MIIGMVLFPNLTQLDLTGPYEVFGRLPSTQVLLIAENNTAVKADNGLLLTPDCTFTTAPQVDILFVPGGRGIFEAMQQAPLIHFLQQQAIKASYITSVCTGSLVLAAAGLLDGYKATTHWLSLNLLAMFKVEVIEDRVVIDRNRITGGGVTAGIDFGLTIAAKLFGGDTAKEIQLMMEYNPAPPFNSGSPATADAAMVQKAITDRAAIQNERAALIKKLFL</sequence>
<dbReference type="Gene3D" id="3.40.50.880">
    <property type="match status" value="1"/>
</dbReference>
<evidence type="ECO:0000313" key="3">
    <source>
        <dbReference type="Proteomes" id="UP000598971"/>
    </source>
</evidence>
<dbReference type="GO" id="GO:0006355">
    <property type="term" value="P:regulation of DNA-templated transcription"/>
    <property type="evidence" value="ECO:0007669"/>
    <property type="project" value="TreeGrafter"/>
</dbReference>